<dbReference type="Proteomes" id="UP000176996">
    <property type="component" value="Unassembled WGS sequence"/>
</dbReference>
<evidence type="ECO:0008006" key="4">
    <source>
        <dbReference type="Google" id="ProtNLM"/>
    </source>
</evidence>
<protein>
    <recommendedName>
        <fullName evidence="4">Type 4 fimbrial biogenesis protein PilX N-terminal domain-containing protein</fullName>
    </recommendedName>
</protein>
<evidence type="ECO:0000313" key="3">
    <source>
        <dbReference type="Proteomes" id="UP000176996"/>
    </source>
</evidence>
<comment type="caution">
    <text evidence="2">The sequence shown here is derived from an EMBL/GenBank/DDBJ whole genome shotgun (WGS) entry which is preliminary data.</text>
</comment>
<dbReference type="EMBL" id="MFKK01000008">
    <property type="protein sequence ID" value="OGG42072.1"/>
    <property type="molecule type" value="Genomic_DNA"/>
</dbReference>
<feature type="transmembrane region" description="Helical" evidence="1">
    <location>
        <begin position="6"/>
        <end position="27"/>
    </location>
</feature>
<proteinExistence type="predicted"/>
<evidence type="ECO:0000256" key="1">
    <source>
        <dbReference type="SAM" id="Phobius"/>
    </source>
</evidence>
<organism evidence="2 3">
    <name type="scientific">Candidatus Jorgensenbacteria bacterium RIFCSPLOWO2_01_FULL_45_25b</name>
    <dbReference type="NCBI Taxonomy" id="1798471"/>
    <lineage>
        <taxon>Bacteria</taxon>
        <taxon>Candidatus Joergenseniibacteriota</taxon>
    </lineage>
</organism>
<sequence>MKKEEGYIAITSAIIVSLLLLGSALLISSGNFSGYANSQLFEAKEIGYSVSEGCVNYVRLKLSSGAYAGGETISISSYSCIISSVQDQGTTYLFQVSVTVRNTMTNLRIVLNKLNLSIGEWREIP</sequence>
<gene>
    <name evidence="2" type="ORF">A3A21_03535</name>
</gene>
<keyword evidence="1" id="KW-0472">Membrane</keyword>
<dbReference type="STRING" id="1798471.A3A21_03535"/>
<accession>A0A1F6BZ67</accession>
<dbReference type="AlphaFoldDB" id="A0A1F6BZ67"/>
<reference evidence="2 3" key="1">
    <citation type="journal article" date="2016" name="Nat. Commun.">
        <title>Thousands of microbial genomes shed light on interconnected biogeochemical processes in an aquifer system.</title>
        <authorList>
            <person name="Anantharaman K."/>
            <person name="Brown C.T."/>
            <person name="Hug L.A."/>
            <person name="Sharon I."/>
            <person name="Castelle C.J."/>
            <person name="Probst A.J."/>
            <person name="Thomas B.C."/>
            <person name="Singh A."/>
            <person name="Wilkins M.J."/>
            <person name="Karaoz U."/>
            <person name="Brodie E.L."/>
            <person name="Williams K.H."/>
            <person name="Hubbard S.S."/>
            <person name="Banfield J.F."/>
        </authorList>
    </citation>
    <scope>NUCLEOTIDE SEQUENCE [LARGE SCALE GENOMIC DNA]</scope>
</reference>
<name>A0A1F6BZ67_9BACT</name>
<evidence type="ECO:0000313" key="2">
    <source>
        <dbReference type="EMBL" id="OGG42072.1"/>
    </source>
</evidence>
<keyword evidence="1" id="KW-0812">Transmembrane</keyword>
<keyword evidence="1" id="KW-1133">Transmembrane helix</keyword>